<protein>
    <submittedName>
        <fullName evidence="2">Uncharacterized protein</fullName>
    </submittedName>
</protein>
<evidence type="ECO:0000313" key="3">
    <source>
        <dbReference type="Proteomes" id="UP000256679"/>
    </source>
</evidence>
<accession>A0A3D8PG53</accession>
<feature type="compositionally biased region" description="Basic and acidic residues" evidence="1">
    <location>
        <begin position="209"/>
        <end position="221"/>
    </location>
</feature>
<dbReference type="Proteomes" id="UP000256679">
    <property type="component" value="Unassembled WGS sequence"/>
</dbReference>
<dbReference type="AlphaFoldDB" id="A0A3D8PG53"/>
<evidence type="ECO:0000256" key="1">
    <source>
        <dbReference type="SAM" id="MobiDB-lite"/>
    </source>
</evidence>
<name>A0A3D8PG53_9RHOB</name>
<reference evidence="2 3" key="1">
    <citation type="submission" date="2018-05" db="EMBL/GenBank/DDBJ databases">
        <title>Whole genome sequencing of Paracoccus thiocyanatus SST.</title>
        <authorList>
            <person name="Ghosh W."/>
            <person name="Rameez M.J."/>
            <person name="Roy C."/>
        </authorList>
    </citation>
    <scope>NUCLEOTIDE SEQUENCE [LARGE SCALE GENOMIC DNA]</scope>
    <source>
        <strain evidence="2 3">SST</strain>
    </source>
</reference>
<organism evidence="2 3">
    <name type="scientific">Paracoccus thiocyanatus</name>
    <dbReference type="NCBI Taxonomy" id="34006"/>
    <lineage>
        <taxon>Bacteria</taxon>
        <taxon>Pseudomonadati</taxon>
        <taxon>Pseudomonadota</taxon>
        <taxon>Alphaproteobacteria</taxon>
        <taxon>Rhodobacterales</taxon>
        <taxon>Paracoccaceae</taxon>
        <taxon>Paracoccus</taxon>
    </lineage>
</organism>
<gene>
    <name evidence="2" type="ORF">DIE28_02675</name>
</gene>
<feature type="region of interest" description="Disordered" evidence="1">
    <location>
        <begin position="1"/>
        <end position="21"/>
    </location>
</feature>
<evidence type="ECO:0000313" key="2">
    <source>
        <dbReference type="EMBL" id="RDW14427.1"/>
    </source>
</evidence>
<comment type="caution">
    <text evidence="2">The sequence shown here is derived from an EMBL/GenBank/DDBJ whole genome shotgun (WGS) entry which is preliminary data.</text>
</comment>
<feature type="region of interest" description="Disordered" evidence="1">
    <location>
        <begin position="196"/>
        <end position="221"/>
    </location>
</feature>
<proteinExistence type="predicted"/>
<dbReference type="EMBL" id="QFCQ01000008">
    <property type="protein sequence ID" value="RDW14427.1"/>
    <property type="molecule type" value="Genomic_DNA"/>
</dbReference>
<keyword evidence="3" id="KW-1185">Reference proteome</keyword>
<sequence length="221" mass="23407">MIPPGAALVAPGSTPNRRNSDMPKLKALRGAIGIYGRVKANGIVEVEDKDVEKLLKTKRFVRATEADIASAEKAQQDFLAVNMTGAAPGFAPVATPKPNDRLQAMIDGGSITKEKAQELVALQIELSDDEVKAALQRWMHESSAALSAREEELTAREEAHAESVADHEAEVQRLADIAADLDKREKAIAEAAAAKASALDDQGNAHATAEAKEAPKGKAAK</sequence>